<comment type="caution">
    <text evidence="1">The sequence shown here is derived from an EMBL/GenBank/DDBJ whole genome shotgun (WGS) entry which is preliminary data.</text>
</comment>
<evidence type="ECO:0000313" key="1">
    <source>
        <dbReference type="EMBL" id="GBL82951.1"/>
    </source>
</evidence>
<reference evidence="1 2" key="1">
    <citation type="journal article" date="2019" name="Sci. Rep.">
        <title>Orb-weaving spider Araneus ventricosus genome elucidates the spidroin gene catalogue.</title>
        <authorList>
            <person name="Kono N."/>
            <person name="Nakamura H."/>
            <person name="Ohtoshi R."/>
            <person name="Moran D.A.P."/>
            <person name="Shinohara A."/>
            <person name="Yoshida Y."/>
            <person name="Fujiwara M."/>
            <person name="Mori M."/>
            <person name="Tomita M."/>
            <person name="Arakawa K."/>
        </authorList>
    </citation>
    <scope>NUCLEOTIDE SEQUENCE [LARGE SCALE GENOMIC DNA]</scope>
</reference>
<keyword evidence="2" id="KW-1185">Reference proteome</keyword>
<evidence type="ECO:0000313" key="2">
    <source>
        <dbReference type="Proteomes" id="UP000499080"/>
    </source>
</evidence>
<sequence length="105" mass="11532">MVTVQQKVSYVFAFSRYESVKTAQCAVSRKLGIRRPDTRYRLVTRAVFVEAKVQGDCASLQRMCNGFSKTSLAAPEHQLKESAGNCKDGLTVIIVVSTLTSGDNL</sequence>
<name>A0A4Y2ASJ3_ARAVE</name>
<protein>
    <submittedName>
        <fullName evidence="1">Uncharacterized protein</fullName>
    </submittedName>
</protein>
<accession>A0A4Y2ASJ3</accession>
<proteinExistence type="predicted"/>
<gene>
    <name evidence="1" type="ORF">AVEN_106450_1</name>
</gene>
<dbReference type="AlphaFoldDB" id="A0A4Y2ASJ3"/>
<dbReference type="Proteomes" id="UP000499080">
    <property type="component" value="Unassembled WGS sequence"/>
</dbReference>
<organism evidence="1 2">
    <name type="scientific">Araneus ventricosus</name>
    <name type="common">Orbweaver spider</name>
    <name type="synonym">Epeira ventricosa</name>
    <dbReference type="NCBI Taxonomy" id="182803"/>
    <lineage>
        <taxon>Eukaryota</taxon>
        <taxon>Metazoa</taxon>
        <taxon>Ecdysozoa</taxon>
        <taxon>Arthropoda</taxon>
        <taxon>Chelicerata</taxon>
        <taxon>Arachnida</taxon>
        <taxon>Araneae</taxon>
        <taxon>Araneomorphae</taxon>
        <taxon>Entelegynae</taxon>
        <taxon>Araneoidea</taxon>
        <taxon>Araneidae</taxon>
        <taxon>Araneus</taxon>
    </lineage>
</organism>
<dbReference type="EMBL" id="BGPR01000030">
    <property type="protein sequence ID" value="GBL82951.1"/>
    <property type="molecule type" value="Genomic_DNA"/>
</dbReference>